<dbReference type="InterPro" id="IPR051313">
    <property type="entry name" value="Bact_iron-sidero_bind"/>
</dbReference>
<keyword evidence="4" id="KW-0408">Iron</keyword>
<name>A0ABT8XAE5_9HYPH</name>
<dbReference type="PANTHER" id="PTHR30532">
    <property type="entry name" value="IRON III DICITRATE-BINDING PERIPLASMIC PROTEIN"/>
    <property type="match status" value="1"/>
</dbReference>
<evidence type="ECO:0000313" key="8">
    <source>
        <dbReference type="EMBL" id="MDO6120408.1"/>
    </source>
</evidence>
<accession>A0ABT8XAE5</accession>
<proteinExistence type="inferred from homology"/>
<dbReference type="EMBL" id="WHSC02000002">
    <property type="protein sequence ID" value="MDO6120408.1"/>
    <property type="molecule type" value="Genomic_DNA"/>
</dbReference>
<evidence type="ECO:0000256" key="4">
    <source>
        <dbReference type="ARBA" id="ARBA00022496"/>
    </source>
</evidence>
<evidence type="ECO:0000313" key="9">
    <source>
        <dbReference type="Proteomes" id="UP001177080"/>
    </source>
</evidence>
<keyword evidence="4" id="KW-0410">Iron transport</keyword>
<dbReference type="RefSeq" id="WP_244762132.1">
    <property type="nucleotide sequence ID" value="NZ_JALJCJ010000004.1"/>
</dbReference>
<organism evidence="8 9">
    <name type="scientific">Shinella curvata</name>
    <dbReference type="NCBI Taxonomy" id="1817964"/>
    <lineage>
        <taxon>Bacteria</taxon>
        <taxon>Pseudomonadati</taxon>
        <taxon>Pseudomonadota</taxon>
        <taxon>Alphaproteobacteria</taxon>
        <taxon>Hyphomicrobiales</taxon>
        <taxon>Rhizobiaceae</taxon>
        <taxon>Shinella</taxon>
    </lineage>
</organism>
<feature type="chain" id="PRO_5045330038" evidence="6">
    <location>
        <begin position="22"/>
        <end position="320"/>
    </location>
</feature>
<comment type="similarity">
    <text evidence="2">Belongs to the bacterial solute-binding protein 8 family.</text>
</comment>
<dbReference type="PROSITE" id="PS50983">
    <property type="entry name" value="FE_B12_PBP"/>
    <property type="match status" value="1"/>
</dbReference>
<protein>
    <submittedName>
        <fullName evidence="8">ABC transporter substrate-binding protein</fullName>
    </submittedName>
</protein>
<feature type="domain" description="Fe/B12 periplasmic-binding" evidence="7">
    <location>
        <begin position="46"/>
        <end position="316"/>
    </location>
</feature>
<keyword evidence="5 6" id="KW-0732">Signal</keyword>
<comment type="subcellular location">
    <subcellularLocation>
        <location evidence="1">Cell envelope</location>
    </subcellularLocation>
</comment>
<evidence type="ECO:0000259" key="7">
    <source>
        <dbReference type="PROSITE" id="PS50983"/>
    </source>
</evidence>
<feature type="signal peptide" evidence="6">
    <location>
        <begin position="1"/>
        <end position="21"/>
    </location>
</feature>
<comment type="caution">
    <text evidence="8">The sequence shown here is derived from an EMBL/GenBank/DDBJ whole genome shotgun (WGS) entry which is preliminary data.</text>
</comment>
<keyword evidence="4" id="KW-0406">Ion transport</keyword>
<evidence type="ECO:0000256" key="5">
    <source>
        <dbReference type="ARBA" id="ARBA00022729"/>
    </source>
</evidence>
<dbReference type="Gene3D" id="3.40.50.1980">
    <property type="entry name" value="Nitrogenase molybdenum iron protein domain"/>
    <property type="match status" value="2"/>
</dbReference>
<evidence type="ECO:0000256" key="3">
    <source>
        <dbReference type="ARBA" id="ARBA00022448"/>
    </source>
</evidence>
<dbReference type="Proteomes" id="UP001177080">
    <property type="component" value="Unassembled WGS sequence"/>
</dbReference>
<dbReference type="InterPro" id="IPR002491">
    <property type="entry name" value="ABC_transptr_periplasmic_BD"/>
</dbReference>
<reference evidence="8" key="1">
    <citation type="submission" date="2022-04" db="EMBL/GenBank/DDBJ databases">
        <title>Shinella lacus sp. nov., a novel member of the genus Shinella from water.</title>
        <authorList>
            <person name="Deng Y."/>
        </authorList>
    </citation>
    <scope>NUCLEOTIDE SEQUENCE</scope>
    <source>
        <strain evidence="8">JCM 31239</strain>
    </source>
</reference>
<evidence type="ECO:0000256" key="2">
    <source>
        <dbReference type="ARBA" id="ARBA00008814"/>
    </source>
</evidence>
<keyword evidence="9" id="KW-1185">Reference proteome</keyword>
<sequence>MGALIGVTGLLATSRATVAFAAAPDRFPVEIRHALGTTRIAAEPQRIVTLGWNGEDAVIALGRIPVGMDRYGLFDSGILPWNEPYLRTPMPTLLQSGELDYEAIAALEPDLILAIKTGINEVEWQRLSSIAPTVAYRSAPWRADWREQMALTGLALGEEHKARDLVAAAERQLQSLADAHPDLKGETFIFGSYFPGEGSLGVYFASDPRVRELLGMGLRLAPGIEALMAAEPDVNGTGVSLEDLDRLDADVLIVWYGPGARADAESQPLLQAFGPMRRGAYVPLDDPVSVWATSAVSVLSIPYAFPNFVGRIAAAAAKGR</sequence>
<dbReference type="SUPFAM" id="SSF53807">
    <property type="entry name" value="Helical backbone' metal receptor"/>
    <property type="match status" value="1"/>
</dbReference>
<evidence type="ECO:0000256" key="1">
    <source>
        <dbReference type="ARBA" id="ARBA00004196"/>
    </source>
</evidence>
<dbReference type="PANTHER" id="PTHR30532:SF24">
    <property type="entry name" value="FERRIC ENTEROBACTIN-BINDING PERIPLASMIC PROTEIN FEPB"/>
    <property type="match status" value="1"/>
</dbReference>
<keyword evidence="3" id="KW-0813">Transport</keyword>
<gene>
    <name evidence="8" type="ORF">GB928_004355</name>
</gene>
<dbReference type="Pfam" id="PF01497">
    <property type="entry name" value="Peripla_BP_2"/>
    <property type="match status" value="1"/>
</dbReference>
<evidence type="ECO:0000256" key="6">
    <source>
        <dbReference type="SAM" id="SignalP"/>
    </source>
</evidence>